<feature type="region of interest" description="Disordered" evidence="1">
    <location>
        <begin position="56"/>
        <end position="83"/>
    </location>
</feature>
<evidence type="ECO:0000313" key="3">
    <source>
        <dbReference type="Proteomes" id="UP000034894"/>
    </source>
</evidence>
<proteinExistence type="predicted"/>
<gene>
    <name evidence="2" type="ORF">UV73_C0004G0071</name>
</gene>
<evidence type="ECO:0000313" key="2">
    <source>
        <dbReference type="EMBL" id="KKS97929.1"/>
    </source>
</evidence>
<feature type="compositionally biased region" description="Basic and acidic residues" evidence="1">
    <location>
        <begin position="56"/>
        <end position="76"/>
    </location>
</feature>
<reference evidence="2 3" key="1">
    <citation type="journal article" date="2015" name="Nature">
        <title>rRNA introns, odd ribosomes, and small enigmatic genomes across a large radiation of phyla.</title>
        <authorList>
            <person name="Brown C.T."/>
            <person name="Hug L.A."/>
            <person name="Thomas B.C."/>
            <person name="Sharon I."/>
            <person name="Castelle C.J."/>
            <person name="Singh A."/>
            <person name="Wilkins M.J."/>
            <person name="Williams K.H."/>
            <person name="Banfield J.F."/>
        </authorList>
    </citation>
    <scope>NUCLEOTIDE SEQUENCE [LARGE SCALE GENOMIC DNA]</scope>
</reference>
<name>A0A0G1DJS7_9BACT</name>
<evidence type="ECO:0000256" key="1">
    <source>
        <dbReference type="SAM" id="MobiDB-lite"/>
    </source>
</evidence>
<comment type="caution">
    <text evidence="2">The sequence shown here is derived from an EMBL/GenBank/DDBJ whole genome shotgun (WGS) entry which is preliminary data.</text>
</comment>
<sequence>MAIEQGPYGNKANFVAKLIEAINRALRAKKNDGHLLHAASEAKKKMEEEETLKKRIEAENKKKEEDANRQYHERRSAQTRVQTNDIDEARRQIHQSKAVDIKTQVNTVIEQPAPDESEITTGYESASYLLVAYRDDLTLRHGLHNLIDSNSKFALIIDELTRKANDVHIKPAELLRLGKVLYSITPSDQKHIIQPLMSGLNRRIKDLIDRMSDRAVENAMERGMHVPAKEEFTKRIIKDIAKKIEAYISEEESESLKNIDQYEAAVDRILSTVQPQVGETHEFENEVEKNTLPRKAIEKIDNVWEKVDMADRSGKTLTVDELRELEREIYANESASYPTDVIPGSKSYLTEVNAIHGYTEKRLDNLAERLRLQLQRESPDIKEGITDPKEFLKSIEQPGYLVRLLDSSPEMKKLFLSTDEKGYKFRNKIFLKIHAQILTQKRESSNDNFGLYERADFTSFINLLRSGMGDIKVPSYGKSLGLTWGEWYTNLSNTIRHSRDIDFWASQPAASMDNFNKSLAMFQNEYTAQALSIPAVDQAYRAYETTLNIIRDTNDGYIPPALVEFDPVKNTNFWDDEAQNILTKMISQGVVYDAKRDYRRFGGLPVVSEDGASFELGEKITAEDVAEDEENLEQQMYMTLAKGFGMASMRFLEIISNSKVPGSNINGEDVPGFHSNVYEGITTALNYWNVFMKKWKVHSYKHFYLFNTVLPMDKKLPVDARGAEKAYRAWLDGTFEDKYGSEAKRMIDTMNFSRTHSALGPTTPWRLLDDTIGWTDKQRELMGSSIRILLAHRLTGEKVKEFLVIRKYKEMFRKAKKDAGEPHVGSAFEALWQSEGTAIYGTNIDSEWGELQHHHAAEIKKLSANFINIYKARMWVEMAMRNPLAIAHNAEINVPVAGYKGSTKRRKLNSYIIEEVLGIKPEDLDTGTVVDGEGIYQISAAKYSSPTLKQITNTQEVLDLEGDLIAVREIALKENRELKAADFNIIQNDKRKQDALKYWQIVREYTLGTADENAFNDIYNDLGITYRLDPATGKEMEYYDIDWHKIKNADKFFGHLDESYKSKPLILKDGQDVIVGTPIAFNEKWLDKDWGWIFSTDDAAFRKMAFLNLGGRQWVRRGGDVAAHHAGGLEVAKYMDVNLTPNPEIRDLAEQLMKIRQGYQSDDLTVGWRVVGQIAHLTSKLYEMDYKKLGLSSAQKDLWKTRRNVASWNANRRREFWDALEHIDLLPPHDQFDHFGWETFKDDPYMNIHKLRKLNHADNTDVWTEIITLGLMLAIAITLWRAFTAPSEEEGASGGGGGHR</sequence>
<protein>
    <submittedName>
        <fullName evidence="2">Uncharacterized protein</fullName>
    </submittedName>
</protein>
<dbReference type="EMBL" id="LCFP01000004">
    <property type="protein sequence ID" value="KKS97929.1"/>
    <property type="molecule type" value="Genomic_DNA"/>
</dbReference>
<dbReference type="STRING" id="1618443.UV73_C0004G0071"/>
<organism evidence="2 3">
    <name type="scientific">Candidatus Gottesmanbacteria bacterium GW2011_GWA2_43_14</name>
    <dbReference type="NCBI Taxonomy" id="1618443"/>
    <lineage>
        <taxon>Bacteria</taxon>
        <taxon>Candidatus Gottesmaniibacteriota</taxon>
    </lineage>
</organism>
<accession>A0A0G1DJS7</accession>
<dbReference type="Proteomes" id="UP000034894">
    <property type="component" value="Unassembled WGS sequence"/>
</dbReference>